<protein>
    <submittedName>
        <fullName evidence="1">Uncharacterized protein</fullName>
    </submittedName>
</protein>
<dbReference type="HOGENOM" id="CLU_2875827_0_0_9"/>
<sequence length="63" mass="7365">MASRSKAAYSERNRPKSTFILTVNHSIYPYCKAKSRLPHKPIRSTQWQTVYFLKSCSPSRLMD</sequence>
<dbReference type="AlphaFoldDB" id="B0PBW4"/>
<name>B0PBW4_9FIRM</name>
<reference evidence="1" key="2">
    <citation type="submission" date="2013-09" db="EMBL/GenBank/DDBJ databases">
        <title>Draft genome sequence of Anaerotruncus colihominis(DSM 17241).</title>
        <authorList>
            <person name="Sudarsanam P."/>
            <person name="Ley R."/>
            <person name="Guruge J."/>
            <person name="Turnbaugh P.J."/>
            <person name="Mahowald M."/>
            <person name="Liep D."/>
            <person name="Gordon J."/>
        </authorList>
    </citation>
    <scope>NUCLEOTIDE SEQUENCE</scope>
    <source>
        <strain evidence="1">DSM 17241</strain>
    </source>
</reference>
<evidence type="ECO:0000313" key="2">
    <source>
        <dbReference type="Proteomes" id="UP000003803"/>
    </source>
</evidence>
<gene>
    <name evidence="1" type="ORF">ANACOL_02272</name>
</gene>
<accession>B0PBW4</accession>
<evidence type="ECO:0000313" key="1">
    <source>
        <dbReference type="EMBL" id="EDS11089.1"/>
    </source>
</evidence>
<reference evidence="1" key="1">
    <citation type="submission" date="2007-11" db="EMBL/GenBank/DDBJ databases">
        <authorList>
            <person name="Fulton L."/>
            <person name="Clifton S."/>
            <person name="Fulton B."/>
            <person name="Xu J."/>
            <person name="Minx P."/>
            <person name="Pepin K.H."/>
            <person name="Johnson M."/>
            <person name="Thiruvilangam P."/>
            <person name="Bhonagiri V."/>
            <person name="Nash W.E."/>
            <person name="Mardis E.R."/>
            <person name="Wilson R.K."/>
        </authorList>
    </citation>
    <scope>NUCLEOTIDE SEQUENCE [LARGE SCALE GENOMIC DNA]</scope>
    <source>
        <strain evidence="1">DSM 17241</strain>
    </source>
</reference>
<dbReference type="EMBL" id="ABGD02000018">
    <property type="protein sequence ID" value="EDS11089.1"/>
    <property type="molecule type" value="Genomic_DNA"/>
</dbReference>
<dbReference type="Proteomes" id="UP000003803">
    <property type="component" value="Unassembled WGS sequence"/>
</dbReference>
<comment type="caution">
    <text evidence="1">The sequence shown here is derived from an EMBL/GenBank/DDBJ whole genome shotgun (WGS) entry which is preliminary data.</text>
</comment>
<proteinExistence type="predicted"/>
<organism evidence="1 2">
    <name type="scientific">Anaerotruncus colihominis DSM 17241</name>
    <dbReference type="NCBI Taxonomy" id="445972"/>
    <lineage>
        <taxon>Bacteria</taxon>
        <taxon>Bacillati</taxon>
        <taxon>Bacillota</taxon>
        <taxon>Clostridia</taxon>
        <taxon>Eubacteriales</taxon>
        <taxon>Oscillospiraceae</taxon>
        <taxon>Anaerotruncus</taxon>
    </lineage>
</organism>
<keyword evidence="2" id="KW-1185">Reference proteome</keyword>